<dbReference type="Pfam" id="PF01411">
    <property type="entry name" value="tRNA-synt_2c"/>
    <property type="match status" value="1"/>
</dbReference>
<keyword evidence="6" id="KW-0067">ATP-binding</keyword>
<comment type="similarity">
    <text evidence="1">Belongs to the class-II aminoacyl-tRNA synthetase family.</text>
</comment>
<keyword evidence="9" id="KW-0030">Aminoacyl-tRNA synthetase</keyword>
<dbReference type="InterPro" id="IPR018162">
    <property type="entry name" value="Ala-tRNA-ligase_IIc_anticod-bd"/>
</dbReference>
<keyword evidence="7" id="KW-0694">RNA-binding</keyword>
<evidence type="ECO:0000256" key="2">
    <source>
        <dbReference type="ARBA" id="ARBA00013168"/>
    </source>
</evidence>
<evidence type="ECO:0000256" key="5">
    <source>
        <dbReference type="ARBA" id="ARBA00022741"/>
    </source>
</evidence>
<reference evidence="11 12" key="1">
    <citation type="submission" date="2022-10" db="EMBL/GenBank/DDBJ databases">
        <title>The complete genomes of actinobacterial strains from the NBC collection.</title>
        <authorList>
            <person name="Joergensen T.S."/>
            <person name="Alvarez Arevalo M."/>
            <person name="Sterndorff E.B."/>
            <person name="Faurdal D."/>
            <person name="Vuksanovic O."/>
            <person name="Mourched A.-S."/>
            <person name="Charusanti P."/>
            <person name="Shaw S."/>
            <person name="Blin K."/>
            <person name="Weber T."/>
        </authorList>
    </citation>
    <scope>NUCLEOTIDE SEQUENCE [LARGE SCALE GENOMIC DNA]</scope>
    <source>
        <strain evidence="11 12">NBC_01413</strain>
    </source>
</reference>
<evidence type="ECO:0000256" key="9">
    <source>
        <dbReference type="ARBA" id="ARBA00023146"/>
    </source>
</evidence>
<dbReference type="CDD" id="cd00673">
    <property type="entry name" value="AlaRS_core"/>
    <property type="match status" value="1"/>
</dbReference>
<dbReference type="PANTHER" id="PTHR11777:SF9">
    <property type="entry name" value="ALANINE--TRNA LIGASE, CYTOPLASMIC"/>
    <property type="match status" value="1"/>
</dbReference>
<organism evidence="11 12">
    <name type="scientific">Nocardia salmonicida</name>
    <dbReference type="NCBI Taxonomy" id="53431"/>
    <lineage>
        <taxon>Bacteria</taxon>
        <taxon>Bacillati</taxon>
        <taxon>Actinomycetota</taxon>
        <taxon>Actinomycetes</taxon>
        <taxon>Mycobacteriales</taxon>
        <taxon>Nocardiaceae</taxon>
        <taxon>Nocardia</taxon>
    </lineage>
</organism>
<dbReference type="EC" id="6.1.1.7" evidence="2"/>
<dbReference type="SUPFAM" id="SSF55681">
    <property type="entry name" value="Class II aaRS and biotin synthetases"/>
    <property type="match status" value="1"/>
</dbReference>
<evidence type="ECO:0000256" key="6">
    <source>
        <dbReference type="ARBA" id="ARBA00022840"/>
    </source>
</evidence>
<evidence type="ECO:0000256" key="4">
    <source>
        <dbReference type="ARBA" id="ARBA00022598"/>
    </source>
</evidence>
<feature type="domain" description="Alanyl-transfer RNA synthetases family profile" evidence="10">
    <location>
        <begin position="2"/>
        <end position="394"/>
    </location>
</feature>
<dbReference type="PANTHER" id="PTHR11777">
    <property type="entry name" value="ALANYL-TRNA SYNTHETASE"/>
    <property type="match status" value="1"/>
</dbReference>
<evidence type="ECO:0000256" key="7">
    <source>
        <dbReference type="ARBA" id="ARBA00022884"/>
    </source>
</evidence>
<dbReference type="InterPro" id="IPR050058">
    <property type="entry name" value="Ala-tRNA_ligase"/>
</dbReference>
<keyword evidence="3" id="KW-0820">tRNA-binding</keyword>
<evidence type="ECO:0000256" key="1">
    <source>
        <dbReference type="ARBA" id="ARBA00008226"/>
    </source>
</evidence>
<dbReference type="SUPFAM" id="SSF101353">
    <property type="entry name" value="Putative anticodon-binding domain of alanyl-tRNA synthetase (AlaRS)"/>
    <property type="match status" value="1"/>
</dbReference>
<dbReference type="EMBL" id="CP109527">
    <property type="protein sequence ID" value="WTY33230.1"/>
    <property type="molecule type" value="Genomic_DNA"/>
</dbReference>
<keyword evidence="5" id="KW-0547">Nucleotide-binding</keyword>
<dbReference type="InterPro" id="IPR002318">
    <property type="entry name" value="Ala-tRNA-lgiase_IIc"/>
</dbReference>
<dbReference type="RefSeq" id="WP_328661997.1">
    <property type="nucleotide sequence ID" value="NZ_CP108014.1"/>
</dbReference>
<dbReference type="PROSITE" id="PS50860">
    <property type="entry name" value="AA_TRNA_LIGASE_II_ALA"/>
    <property type="match status" value="1"/>
</dbReference>
<dbReference type="PRINTS" id="PR00980">
    <property type="entry name" value="TRNASYNTHALA"/>
</dbReference>
<keyword evidence="4 11" id="KW-0436">Ligase</keyword>
<evidence type="ECO:0000256" key="3">
    <source>
        <dbReference type="ARBA" id="ARBA00022555"/>
    </source>
</evidence>
<keyword evidence="8" id="KW-0648">Protein biosynthesis</keyword>
<accession>A0ABZ1N002</accession>
<dbReference type="Proteomes" id="UP001621418">
    <property type="component" value="Chromosome"/>
</dbReference>
<dbReference type="Gene3D" id="3.30.930.10">
    <property type="entry name" value="Bira Bifunctional Protein, Domain 2"/>
    <property type="match status" value="1"/>
</dbReference>
<evidence type="ECO:0000313" key="11">
    <source>
        <dbReference type="EMBL" id="WTY33230.1"/>
    </source>
</evidence>
<name>A0ABZ1N002_9NOCA</name>
<sequence length="394" mass="44964">MITTEQTVQTFLDFFRERGHEITPGGSLIPSPDDPVLFTTSGMHPLTPYLMGRPHPLGRRLTSLQRCLRTTDLDEIGDDTHLTVFEMLGSWSLGDYGGPQSLRWGFELLRDGFGIDPCRMHVTVFGGDDQVEPDHESWRTWDELGLPVEPTTDENWWSNGPTGLCGPDSEIFVWTGDERPQGTPTSDDRWVEVWNHVMMRYVRHPDGSLEPMRRPGIDTGLGVERLVRILQNTQSVFAIDVFEPWLTTLPSIWGPLDERSLRLLSDHLRSGIVVLGDRVTPSPSGRGHILRRLLRRTLTTLWRDDPTRALSDLPIELVEHTLGHFQQSVDPHEVRTVLLDEERKFDLLLRRGRKVLSHRRFTGPLTDDDYHYLHDTHGLPRDLVVFLNTEAGVG</sequence>
<gene>
    <name evidence="11" type="ORF">OG308_17930</name>
</gene>
<evidence type="ECO:0000256" key="8">
    <source>
        <dbReference type="ARBA" id="ARBA00022917"/>
    </source>
</evidence>
<dbReference type="InterPro" id="IPR018165">
    <property type="entry name" value="Ala-tRNA-synth_IIc_core"/>
</dbReference>
<dbReference type="InterPro" id="IPR045864">
    <property type="entry name" value="aa-tRNA-synth_II/BPL/LPL"/>
</dbReference>
<dbReference type="InterPro" id="IPR018164">
    <property type="entry name" value="Ala-tRNA-synth_IIc_N"/>
</dbReference>
<dbReference type="GeneID" id="91376055"/>
<keyword evidence="12" id="KW-1185">Reference proteome</keyword>
<dbReference type="GO" id="GO:0016874">
    <property type="term" value="F:ligase activity"/>
    <property type="evidence" value="ECO:0007669"/>
    <property type="project" value="UniProtKB-KW"/>
</dbReference>
<protein>
    <recommendedName>
        <fullName evidence="2">alanine--tRNA ligase</fullName>
        <ecNumber evidence="2">6.1.1.7</ecNumber>
    </recommendedName>
</protein>
<evidence type="ECO:0000259" key="10">
    <source>
        <dbReference type="PROSITE" id="PS50860"/>
    </source>
</evidence>
<proteinExistence type="inferred from homology"/>
<evidence type="ECO:0000313" key="12">
    <source>
        <dbReference type="Proteomes" id="UP001621418"/>
    </source>
</evidence>